<organism evidence="5 6">
    <name type="scientific">Oryzihumus leptocrescens</name>
    <dbReference type="NCBI Taxonomy" id="297536"/>
    <lineage>
        <taxon>Bacteria</taxon>
        <taxon>Bacillati</taxon>
        <taxon>Actinomycetota</taxon>
        <taxon>Actinomycetes</taxon>
        <taxon>Micrococcales</taxon>
        <taxon>Intrasporangiaceae</taxon>
        <taxon>Oryzihumus</taxon>
    </lineage>
</organism>
<evidence type="ECO:0000313" key="5">
    <source>
        <dbReference type="EMBL" id="TQL61370.1"/>
    </source>
</evidence>
<dbReference type="EMBL" id="VFOQ01000001">
    <property type="protein sequence ID" value="TQL61370.1"/>
    <property type="molecule type" value="Genomic_DNA"/>
</dbReference>
<feature type="region of interest" description="Disordered" evidence="2">
    <location>
        <begin position="111"/>
        <end position="142"/>
    </location>
</feature>
<evidence type="ECO:0000313" key="6">
    <source>
        <dbReference type="Proteomes" id="UP000319514"/>
    </source>
</evidence>
<dbReference type="Pfam" id="PF01510">
    <property type="entry name" value="Amidase_2"/>
    <property type="match status" value="1"/>
</dbReference>
<dbReference type="CDD" id="cd06583">
    <property type="entry name" value="PGRP"/>
    <property type="match status" value="1"/>
</dbReference>
<proteinExistence type="inferred from homology"/>
<protein>
    <submittedName>
        <fullName evidence="5">N-acetylmuramoyl-L-alanine amidase</fullName>
    </submittedName>
</protein>
<feature type="compositionally biased region" description="Low complexity" evidence="2">
    <location>
        <begin position="192"/>
        <end position="258"/>
    </location>
</feature>
<feature type="compositionally biased region" description="Pro residues" evidence="2">
    <location>
        <begin position="259"/>
        <end position="271"/>
    </location>
</feature>
<dbReference type="InterPro" id="IPR002502">
    <property type="entry name" value="Amidase_domain"/>
</dbReference>
<dbReference type="SUPFAM" id="SSF55846">
    <property type="entry name" value="N-acetylmuramoyl-L-alanine amidase-like"/>
    <property type="match status" value="1"/>
</dbReference>
<gene>
    <name evidence="5" type="ORF">FB474_2779</name>
</gene>
<dbReference type="InterPro" id="IPR006619">
    <property type="entry name" value="PGRP_domain_met/bac"/>
</dbReference>
<dbReference type="GO" id="GO:0009253">
    <property type="term" value="P:peptidoglycan catabolic process"/>
    <property type="evidence" value="ECO:0007669"/>
    <property type="project" value="InterPro"/>
</dbReference>
<dbReference type="PROSITE" id="PS51257">
    <property type="entry name" value="PROKAR_LIPOPROTEIN"/>
    <property type="match status" value="1"/>
</dbReference>
<evidence type="ECO:0000256" key="1">
    <source>
        <dbReference type="ARBA" id="ARBA00007553"/>
    </source>
</evidence>
<evidence type="ECO:0000256" key="3">
    <source>
        <dbReference type="SAM" id="SignalP"/>
    </source>
</evidence>
<accession>A0A542ZME3</accession>
<dbReference type="InterPro" id="IPR015510">
    <property type="entry name" value="PGRP"/>
</dbReference>
<dbReference type="GO" id="GO:0008745">
    <property type="term" value="F:N-acetylmuramoyl-L-alanine amidase activity"/>
    <property type="evidence" value="ECO:0007669"/>
    <property type="project" value="InterPro"/>
</dbReference>
<evidence type="ECO:0000256" key="2">
    <source>
        <dbReference type="SAM" id="MobiDB-lite"/>
    </source>
</evidence>
<dbReference type="InterPro" id="IPR036505">
    <property type="entry name" value="Amidase/PGRP_sf"/>
</dbReference>
<keyword evidence="6" id="KW-1185">Reference proteome</keyword>
<comment type="similarity">
    <text evidence="1">Belongs to the N-acetylmuramoyl-L-alanine amidase 2 family.</text>
</comment>
<keyword evidence="3" id="KW-0732">Signal</keyword>
<feature type="chain" id="PRO_5038907940" evidence="3">
    <location>
        <begin position="36"/>
        <end position="783"/>
    </location>
</feature>
<sequence>MGRELPSVARLSKRKTILGAGLAAAVVTGCLTAVASPRHGAPAMSWAPVRGPVHADVEQVALSATPGSSRVDVPQRATKPFSLVGVTWDQARTRLDGTVEVRVRSASSGQWSGWHAVNPQGEDAPDGSEGAKARGGTAPLWVGPSNGVQLRVAGKPSRQLPAGMKLALVDPGHAGGARVANMAFVQSATDTATATSTDTATTSTSTDTATGTGTSSSTTDTATATTSTDTSTASTTTAPPTTASSTTTTAPSTTTSTTTPPPATSTAPMPPIATRADWGADETKRRTASPDYGTAVKVVFVHHTDGANDYTCGPGTNGADGPNGSKAVIRSIYAYHVDTMGWDDIGYNFLVDKCGQLWEGRYGGMDQPVIGAQTYGFNTDSAGIAVIGTYTGTAGASSAAEQSIARLVAWKLGFARYTADQTGQVLTYRGDTTTETPPRFVHGNTYTFQALSGHRDGFATQCPGDGVYAQLPTLRTWAAGPPSGVRITGISGATAVSGTYYTRGPVTVSWTAGSPLALVSRSELLVDGTVAATSTTGATSLQATLTPGKHTVAVRATQFTGKAATSGASTVVGDTAAPTFPTRPYAGLRGGTVASTSAPMTLVWKASDNALLRQVQATAPSAATFAPTTTSWATAARPGVSTTFALKATDAAGNTGSASTVVTPAILQETSAVRSGSWTSRSSSSYLGGYSLSTSALNASLTWKFTGRSVAWVVSRASSSGQAAVYVDGVKVATVDLRSSTALYRNAIWARTWSTSATHTVKVVNLATAGRPTITTDGIVYLK</sequence>
<dbReference type="InterPro" id="IPR013783">
    <property type="entry name" value="Ig-like_fold"/>
</dbReference>
<reference evidence="5 6" key="1">
    <citation type="submission" date="2019-06" db="EMBL/GenBank/DDBJ databases">
        <title>Sequencing the genomes of 1000 actinobacteria strains.</title>
        <authorList>
            <person name="Klenk H.-P."/>
        </authorList>
    </citation>
    <scope>NUCLEOTIDE SEQUENCE [LARGE SCALE GENOMIC DNA]</scope>
    <source>
        <strain evidence="5 6">DSM 18082</strain>
    </source>
</reference>
<dbReference type="Gene3D" id="3.40.80.10">
    <property type="entry name" value="Peptidoglycan recognition protein-like"/>
    <property type="match status" value="1"/>
</dbReference>
<feature type="domain" description="Peptidoglycan recognition protein family" evidence="4">
    <location>
        <begin position="270"/>
        <end position="426"/>
    </location>
</feature>
<dbReference type="SMART" id="SM00701">
    <property type="entry name" value="PGRP"/>
    <property type="match status" value="1"/>
</dbReference>
<comment type="caution">
    <text evidence="5">The sequence shown here is derived from an EMBL/GenBank/DDBJ whole genome shotgun (WGS) entry which is preliminary data.</text>
</comment>
<feature type="region of interest" description="Disordered" evidence="2">
    <location>
        <begin position="192"/>
        <end position="290"/>
    </location>
</feature>
<dbReference type="AlphaFoldDB" id="A0A542ZME3"/>
<dbReference type="Gene3D" id="2.60.120.260">
    <property type="entry name" value="Galactose-binding domain-like"/>
    <property type="match status" value="1"/>
</dbReference>
<evidence type="ECO:0000259" key="4">
    <source>
        <dbReference type="SMART" id="SM00701"/>
    </source>
</evidence>
<dbReference type="PANTHER" id="PTHR11022">
    <property type="entry name" value="PEPTIDOGLYCAN RECOGNITION PROTEIN"/>
    <property type="match status" value="1"/>
</dbReference>
<name>A0A542ZME3_9MICO</name>
<feature type="signal peptide" evidence="3">
    <location>
        <begin position="1"/>
        <end position="35"/>
    </location>
</feature>
<dbReference type="GO" id="GO:0005975">
    <property type="term" value="P:carbohydrate metabolic process"/>
    <property type="evidence" value="ECO:0007669"/>
    <property type="project" value="UniProtKB-ARBA"/>
</dbReference>
<dbReference type="Gene3D" id="2.60.40.10">
    <property type="entry name" value="Immunoglobulins"/>
    <property type="match status" value="1"/>
</dbReference>
<dbReference type="PANTHER" id="PTHR11022:SF41">
    <property type="entry name" value="PEPTIDOGLYCAN-RECOGNITION PROTEIN LC-RELATED"/>
    <property type="match status" value="1"/>
</dbReference>
<dbReference type="Proteomes" id="UP000319514">
    <property type="component" value="Unassembled WGS sequence"/>
</dbReference>
<dbReference type="GO" id="GO:0008270">
    <property type="term" value="F:zinc ion binding"/>
    <property type="evidence" value="ECO:0007669"/>
    <property type="project" value="InterPro"/>
</dbReference>